<organism evidence="1">
    <name type="scientific">Rhizophora mucronata</name>
    <name type="common">Asiatic mangrove</name>
    <dbReference type="NCBI Taxonomy" id="61149"/>
    <lineage>
        <taxon>Eukaryota</taxon>
        <taxon>Viridiplantae</taxon>
        <taxon>Streptophyta</taxon>
        <taxon>Embryophyta</taxon>
        <taxon>Tracheophyta</taxon>
        <taxon>Spermatophyta</taxon>
        <taxon>Magnoliopsida</taxon>
        <taxon>eudicotyledons</taxon>
        <taxon>Gunneridae</taxon>
        <taxon>Pentapetalae</taxon>
        <taxon>rosids</taxon>
        <taxon>fabids</taxon>
        <taxon>Malpighiales</taxon>
        <taxon>Rhizophoraceae</taxon>
        <taxon>Rhizophora</taxon>
    </lineage>
</organism>
<sequence>MRYHIVDFFFLHGYDFSMFYKTGVAFNGCFRLTHFIVLVYEKEKGKKFPSCCCFESRIWKKMRLFV</sequence>
<accession>A0A2P2NDH2</accession>
<proteinExistence type="predicted"/>
<evidence type="ECO:0000313" key="1">
    <source>
        <dbReference type="EMBL" id="MBX40497.1"/>
    </source>
</evidence>
<name>A0A2P2NDH2_RHIMU</name>
<dbReference type="AlphaFoldDB" id="A0A2P2NDH2"/>
<dbReference type="EMBL" id="GGEC01060013">
    <property type="protein sequence ID" value="MBX40497.1"/>
    <property type="molecule type" value="Transcribed_RNA"/>
</dbReference>
<protein>
    <submittedName>
        <fullName evidence="1">Uncharacterized protein</fullName>
    </submittedName>
</protein>
<reference evidence="1" key="1">
    <citation type="submission" date="2018-02" db="EMBL/GenBank/DDBJ databases">
        <title>Rhizophora mucronata_Transcriptome.</title>
        <authorList>
            <person name="Meera S.P."/>
            <person name="Sreeshan A."/>
            <person name="Augustine A."/>
        </authorList>
    </citation>
    <scope>NUCLEOTIDE SEQUENCE</scope>
    <source>
        <tissue evidence="1">Leaf</tissue>
    </source>
</reference>